<keyword evidence="2" id="KW-1185">Reference proteome</keyword>
<gene>
    <name evidence="1" type="ORF">BCR33DRAFT_719008</name>
</gene>
<sequence>MLLALSLSGVRILIFHTAIRHTGQVLNYITKSISPVYCSGAWESGPGKDPASGALFASVTNTIDQPTFQKVGLIQVFAAFPLLTMAYIFEVAKLEEFYSDFRIANDTAVLAAFKQVVASVDSAGYMSWANRSTFVKPVSSSIATAAPTQTKSNGFQAIFDTVVSFLLPFLV</sequence>
<proteinExistence type="predicted"/>
<dbReference type="Proteomes" id="UP000193642">
    <property type="component" value="Unassembled WGS sequence"/>
</dbReference>
<dbReference type="EMBL" id="MCGO01000032">
    <property type="protein sequence ID" value="ORY41406.1"/>
    <property type="molecule type" value="Genomic_DNA"/>
</dbReference>
<accession>A0A1Y2C383</accession>
<dbReference type="OrthoDB" id="428177at2759"/>
<dbReference type="AlphaFoldDB" id="A0A1Y2C383"/>
<name>A0A1Y2C383_9FUNG</name>
<evidence type="ECO:0000313" key="1">
    <source>
        <dbReference type="EMBL" id="ORY41406.1"/>
    </source>
</evidence>
<evidence type="ECO:0000313" key="2">
    <source>
        <dbReference type="Proteomes" id="UP000193642"/>
    </source>
</evidence>
<organism evidence="1 2">
    <name type="scientific">Rhizoclosmatium globosum</name>
    <dbReference type="NCBI Taxonomy" id="329046"/>
    <lineage>
        <taxon>Eukaryota</taxon>
        <taxon>Fungi</taxon>
        <taxon>Fungi incertae sedis</taxon>
        <taxon>Chytridiomycota</taxon>
        <taxon>Chytridiomycota incertae sedis</taxon>
        <taxon>Chytridiomycetes</taxon>
        <taxon>Chytridiales</taxon>
        <taxon>Chytriomycetaceae</taxon>
        <taxon>Rhizoclosmatium</taxon>
    </lineage>
</organism>
<protein>
    <submittedName>
        <fullName evidence="1">Uncharacterized protein</fullName>
    </submittedName>
</protein>
<reference evidence="1 2" key="1">
    <citation type="submission" date="2016-07" db="EMBL/GenBank/DDBJ databases">
        <title>Pervasive Adenine N6-methylation of Active Genes in Fungi.</title>
        <authorList>
            <consortium name="DOE Joint Genome Institute"/>
            <person name="Mondo S.J."/>
            <person name="Dannebaum R.O."/>
            <person name="Kuo R.C."/>
            <person name="Labutti K."/>
            <person name="Haridas S."/>
            <person name="Kuo A."/>
            <person name="Salamov A."/>
            <person name="Ahrendt S.R."/>
            <person name="Lipzen A."/>
            <person name="Sullivan W."/>
            <person name="Andreopoulos W.B."/>
            <person name="Clum A."/>
            <person name="Lindquist E."/>
            <person name="Daum C."/>
            <person name="Ramamoorthy G.K."/>
            <person name="Gryganskyi A."/>
            <person name="Culley D."/>
            <person name="Magnuson J.K."/>
            <person name="James T.Y."/>
            <person name="O'Malley M.A."/>
            <person name="Stajich J.E."/>
            <person name="Spatafora J.W."/>
            <person name="Visel A."/>
            <person name="Grigoriev I.V."/>
        </authorList>
    </citation>
    <scope>NUCLEOTIDE SEQUENCE [LARGE SCALE GENOMIC DNA]</scope>
    <source>
        <strain evidence="1 2">JEL800</strain>
    </source>
</reference>
<comment type="caution">
    <text evidence="1">The sequence shown here is derived from an EMBL/GenBank/DDBJ whole genome shotgun (WGS) entry which is preliminary data.</text>
</comment>